<protein>
    <submittedName>
        <fullName evidence="2">Uncharacterized protein</fullName>
    </submittedName>
</protein>
<reference evidence="2 3" key="1">
    <citation type="journal article" date="2021" name="Int. J. Syst. Evol. Microbiol.">
        <title>Faecalibacter bovis sp. nov., isolated from cow faeces.</title>
        <authorList>
            <person name="Li F."/>
            <person name="Zhao W."/>
            <person name="Hong Q."/>
            <person name="Shao Q."/>
            <person name="Song J."/>
            <person name="Yang S."/>
        </authorList>
    </citation>
    <scope>NUCLEOTIDE SEQUENCE [LARGE SCALE GENOMIC DNA]</scope>
    <source>
        <strain evidence="2 3">ZY171143</strain>
    </source>
</reference>
<reference evidence="3" key="2">
    <citation type="submission" date="2021-04" db="EMBL/GenBank/DDBJ databases">
        <title>Taxonomy of Flavobacteriaceae bacterium ZY171143.</title>
        <authorList>
            <person name="Li F."/>
        </authorList>
    </citation>
    <scope>NUCLEOTIDE SEQUENCE [LARGE SCALE GENOMIC DNA]</scope>
    <source>
        <strain evidence="3">ZY171143</strain>
    </source>
</reference>
<feature type="chain" id="PRO_5046130555" evidence="1">
    <location>
        <begin position="26"/>
        <end position="1156"/>
    </location>
</feature>
<proteinExistence type="predicted"/>
<gene>
    <name evidence="2" type="ORF">J9309_03230</name>
</gene>
<keyword evidence="3" id="KW-1185">Reference proteome</keyword>
<name>A0ABX7XEH9_9FLAO</name>
<dbReference type="EMBL" id="CP072842">
    <property type="protein sequence ID" value="QTV06357.1"/>
    <property type="molecule type" value="Genomic_DNA"/>
</dbReference>
<organism evidence="2 3">
    <name type="scientific">Faecalibacter bovis</name>
    <dbReference type="NCBI Taxonomy" id="2898187"/>
    <lineage>
        <taxon>Bacteria</taxon>
        <taxon>Pseudomonadati</taxon>
        <taxon>Bacteroidota</taxon>
        <taxon>Flavobacteriia</taxon>
        <taxon>Flavobacteriales</taxon>
        <taxon>Weeksellaceae</taxon>
        <taxon>Faecalibacter</taxon>
    </lineage>
</organism>
<dbReference type="RefSeq" id="WP_230477000.1">
    <property type="nucleotide sequence ID" value="NZ_CP072842.1"/>
</dbReference>
<sequence>MKFINKLKYTILILFGFFQMVFASANDGGISSNSYHKIQSLFKTEFFDFTSIVNDIWNKNSLVDIIQANDNVINYSVKRSSLISDDSIDGNIGSIILSGVNKNARISTTGNWPLGYSIDTETGDLVIANAANRIAGPLQYTICNLLGVCSTANITIDNGTVSNAVSSIFTLESEVLESCFTGNANTKKVRYTLKNVSGREITIDEESATATFGGKKIKFNGDNINVNSLNVISGNMSFTGLIGYVKEKTFAKDEVVIFELNFSSLNFSDEITGGLELRYGNSTASGPMDNPDLTLRVSNTIYKTPSKPNVSNNGVILLTPGASYTVYQASGLTDAPSTLRFYDANNVEIPFDTPIDMTFTETLEYSVTKVSVAGCESQKTYLTFSKTTVELPNPGEVSLSSNSSGATISETTICQFVDEFNQDNEEIIQNSFTIYNKADGQGTYVTPNGARYALKYSWEVSYDDGLTWYTFEDSDGNAQGETSNGKKEITINNVKKDVWIRRKAQERPEGTRPNRFAFSNIIKIEVQKNEIILSGGNYHTRALTFLDAEDENGLLVLNEELNKFVFPEITTSVPSIIQIIGEDGTIYNPGDIFNFTAEGTYSFTIKAKSIAGEGVIGNCETFATLSLTVYDLNKCKIVTDKIIATQSGSWYTTLAGLVANSENAYDNDMSTHSTISIVLGALGLGTTWQNLMFDHVVEAGTPLKVKLGQEYSGVQVAGGITIVGLDENGNQIGAIKSVGEGALLDALTGDNVFEFSFVPTDGNGVAKPYKGVRVILGSVLALGNNAVLYGAYYEKERIIQDNEPTVQQPIYVKGAKLPVTNTQENQLRYIMPETPEDIVVLKPENSERGIKLNDYVSDVSWGNQDAGLGVATALSSVVYPYLAVDDDPLTYTIFNKTVGALNVQTLNINLRRTARPGDEIEVIMTNEGTNLLSLDLGADFTVQRYMDDVPVGAEIASNQFKVINLNLFLFKDPIPRFRVAGINQPFNRVEFRYFSGVQANLGNQMYLHDVSIVPQSVFDGNLNVTDNVELCAADFIKFKKPSACTEYQVSFVLGKEVQKDVLNPDGTTSTITSYDELEDLQLEDNFLKRVYENNTEAYYEIKRLYELAPDQILLLKVQTIQNGENFGGPQYIRVSLKNCLESIVNPVINLDTKELN</sequence>
<keyword evidence="1" id="KW-0732">Signal</keyword>
<dbReference type="Proteomes" id="UP000672011">
    <property type="component" value="Chromosome"/>
</dbReference>
<accession>A0ABX7XEH9</accession>
<evidence type="ECO:0000256" key="1">
    <source>
        <dbReference type="SAM" id="SignalP"/>
    </source>
</evidence>
<evidence type="ECO:0000313" key="3">
    <source>
        <dbReference type="Proteomes" id="UP000672011"/>
    </source>
</evidence>
<evidence type="ECO:0000313" key="2">
    <source>
        <dbReference type="EMBL" id="QTV06357.1"/>
    </source>
</evidence>
<feature type="signal peptide" evidence="1">
    <location>
        <begin position="1"/>
        <end position="25"/>
    </location>
</feature>